<gene>
    <name evidence="3" type="ORF">PRK78_002918</name>
</gene>
<keyword evidence="1" id="KW-0812">Transmembrane</keyword>
<dbReference type="AlphaFoldDB" id="A0AAF0DF63"/>
<organism evidence="3 4">
    <name type="scientific">Emydomyces testavorans</name>
    <dbReference type="NCBI Taxonomy" id="2070801"/>
    <lineage>
        <taxon>Eukaryota</taxon>
        <taxon>Fungi</taxon>
        <taxon>Dikarya</taxon>
        <taxon>Ascomycota</taxon>
        <taxon>Pezizomycotina</taxon>
        <taxon>Eurotiomycetes</taxon>
        <taxon>Eurotiomycetidae</taxon>
        <taxon>Onygenales</taxon>
        <taxon>Nannizziopsiaceae</taxon>
        <taxon>Emydomyces</taxon>
    </lineage>
</organism>
<keyword evidence="1" id="KW-1133">Transmembrane helix</keyword>
<accession>A0AAF0DF63</accession>
<dbReference type="InterPro" id="IPR016181">
    <property type="entry name" value="Acyl_CoA_acyltransferase"/>
</dbReference>
<evidence type="ECO:0000259" key="2">
    <source>
        <dbReference type="PROSITE" id="PS51186"/>
    </source>
</evidence>
<protein>
    <recommendedName>
        <fullName evidence="2">N-acetyltransferase domain-containing protein</fullName>
    </recommendedName>
</protein>
<dbReference type="SUPFAM" id="SSF55729">
    <property type="entry name" value="Acyl-CoA N-acyltransferases (Nat)"/>
    <property type="match status" value="1"/>
</dbReference>
<keyword evidence="4" id="KW-1185">Reference proteome</keyword>
<dbReference type="CDD" id="cd04301">
    <property type="entry name" value="NAT_SF"/>
    <property type="match status" value="1"/>
</dbReference>
<dbReference type="PROSITE" id="PS51186">
    <property type="entry name" value="GNAT"/>
    <property type="match status" value="1"/>
</dbReference>
<dbReference type="EMBL" id="CP120628">
    <property type="protein sequence ID" value="WEW57451.1"/>
    <property type="molecule type" value="Genomic_DNA"/>
</dbReference>
<proteinExistence type="predicted"/>
<dbReference type="Pfam" id="PF00583">
    <property type="entry name" value="Acetyltransf_1"/>
    <property type="match status" value="1"/>
</dbReference>
<evidence type="ECO:0000313" key="3">
    <source>
        <dbReference type="EMBL" id="WEW57451.1"/>
    </source>
</evidence>
<feature type="transmembrane region" description="Helical" evidence="1">
    <location>
        <begin position="46"/>
        <end position="64"/>
    </location>
</feature>
<evidence type="ECO:0000256" key="1">
    <source>
        <dbReference type="SAM" id="Phobius"/>
    </source>
</evidence>
<feature type="domain" description="N-acetyltransferase" evidence="2">
    <location>
        <begin position="97"/>
        <end position="256"/>
    </location>
</feature>
<keyword evidence="1" id="KW-0472">Membrane</keyword>
<reference evidence="3" key="1">
    <citation type="submission" date="2023-03" db="EMBL/GenBank/DDBJ databases">
        <title>Emydomyces testavorans Genome Sequence.</title>
        <authorList>
            <person name="Hoyer L."/>
        </authorList>
    </citation>
    <scope>NUCLEOTIDE SEQUENCE</scope>
    <source>
        <strain evidence="3">16-2883</strain>
    </source>
</reference>
<dbReference type="InterPro" id="IPR000182">
    <property type="entry name" value="GNAT_dom"/>
</dbReference>
<feature type="transmembrane region" description="Helical" evidence="1">
    <location>
        <begin position="76"/>
        <end position="97"/>
    </location>
</feature>
<name>A0AAF0DF63_9EURO</name>
<sequence>MAQPDSLDHLPQLTTYPATSEDDKIAALRLIADSVAQQRQTAAQSIISHPLCVAAVVLLIAVFGKYQYHGKSLGDLAFVGTTGAGCIMIMLVAVQWMTSGYLEEAARVGTWKWLLGRHKPETGSNAANNDNDDEKEDDGGENVLLVTKYGDEIIGTILLRLPPSTTSSRKDQPPVLVRAWIVKRRYRQKGIGMGLLEETFSFLRARGLNDDENRVDVRFDEAHANSLRVLPAMFNRAFERREKWARKKLEDAKQTHQINRLQS</sequence>
<dbReference type="Gene3D" id="3.40.630.30">
    <property type="match status" value="1"/>
</dbReference>
<dbReference type="GO" id="GO:0016747">
    <property type="term" value="F:acyltransferase activity, transferring groups other than amino-acyl groups"/>
    <property type="evidence" value="ECO:0007669"/>
    <property type="project" value="InterPro"/>
</dbReference>
<evidence type="ECO:0000313" key="4">
    <source>
        <dbReference type="Proteomes" id="UP001219355"/>
    </source>
</evidence>
<dbReference type="Proteomes" id="UP001219355">
    <property type="component" value="Chromosome 2"/>
</dbReference>